<organism evidence="2 3">
    <name type="scientific">Austropuccinia psidii MF-1</name>
    <dbReference type="NCBI Taxonomy" id="1389203"/>
    <lineage>
        <taxon>Eukaryota</taxon>
        <taxon>Fungi</taxon>
        <taxon>Dikarya</taxon>
        <taxon>Basidiomycota</taxon>
        <taxon>Pucciniomycotina</taxon>
        <taxon>Pucciniomycetes</taxon>
        <taxon>Pucciniales</taxon>
        <taxon>Sphaerophragmiaceae</taxon>
        <taxon>Austropuccinia</taxon>
    </lineage>
</organism>
<keyword evidence="3" id="KW-1185">Reference proteome</keyword>
<gene>
    <name evidence="2" type="ORF">O181_013032</name>
</gene>
<name>A0A9Q3BXH8_9BASI</name>
<feature type="compositionally biased region" description="Polar residues" evidence="1">
    <location>
        <begin position="13"/>
        <end position="24"/>
    </location>
</feature>
<evidence type="ECO:0000313" key="2">
    <source>
        <dbReference type="EMBL" id="MBW0473317.1"/>
    </source>
</evidence>
<evidence type="ECO:0000313" key="3">
    <source>
        <dbReference type="Proteomes" id="UP000765509"/>
    </source>
</evidence>
<feature type="region of interest" description="Disordered" evidence="1">
    <location>
        <begin position="1"/>
        <end position="30"/>
    </location>
</feature>
<sequence length="210" mass="23696">MPIISKPELELSMSHSNRNQSHSEGLNRHTYEPVQAVLNGAQGQGLGNFATSPPRSNELQAYSQKAPQRGGDSEILQWMESTVIQAPNQKDKGVPCQKVGYKQGKSPSSFYQKPTSQPNSPRGEEEQEKELEETIFHKLQDPKNPKGCHRKCFQHFQNFDGIQGQRGEKNEATPFPKEIPLSPDVVKTSTEIKYIILALKDIRNRLLFLK</sequence>
<feature type="compositionally biased region" description="Polar residues" evidence="1">
    <location>
        <begin position="49"/>
        <end position="66"/>
    </location>
</feature>
<evidence type="ECO:0000256" key="1">
    <source>
        <dbReference type="SAM" id="MobiDB-lite"/>
    </source>
</evidence>
<feature type="region of interest" description="Disordered" evidence="1">
    <location>
        <begin position="42"/>
        <end position="130"/>
    </location>
</feature>
<protein>
    <submittedName>
        <fullName evidence="2">Uncharacterized protein</fullName>
    </submittedName>
</protein>
<comment type="caution">
    <text evidence="2">The sequence shown here is derived from an EMBL/GenBank/DDBJ whole genome shotgun (WGS) entry which is preliminary data.</text>
</comment>
<proteinExistence type="predicted"/>
<dbReference type="AlphaFoldDB" id="A0A9Q3BXH8"/>
<dbReference type="EMBL" id="AVOT02003373">
    <property type="protein sequence ID" value="MBW0473317.1"/>
    <property type="molecule type" value="Genomic_DNA"/>
</dbReference>
<feature type="compositionally biased region" description="Polar residues" evidence="1">
    <location>
        <begin position="105"/>
        <end position="120"/>
    </location>
</feature>
<accession>A0A9Q3BXH8</accession>
<dbReference type="Proteomes" id="UP000765509">
    <property type="component" value="Unassembled WGS sequence"/>
</dbReference>
<feature type="compositionally biased region" description="Polar residues" evidence="1">
    <location>
        <begin position="79"/>
        <end position="88"/>
    </location>
</feature>
<reference evidence="2" key="1">
    <citation type="submission" date="2021-03" db="EMBL/GenBank/DDBJ databases">
        <title>Draft genome sequence of rust myrtle Austropuccinia psidii MF-1, a brazilian biotype.</title>
        <authorList>
            <person name="Quecine M.C."/>
            <person name="Pachon D.M.R."/>
            <person name="Bonatelli M.L."/>
            <person name="Correr F.H."/>
            <person name="Franceschini L.M."/>
            <person name="Leite T.F."/>
            <person name="Margarido G.R.A."/>
            <person name="Almeida C.A."/>
            <person name="Ferrarezi J.A."/>
            <person name="Labate C.A."/>
        </authorList>
    </citation>
    <scope>NUCLEOTIDE SEQUENCE</scope>
    <source>
        <strain evidence="2">MF-1</strain>
    </source>
</reference>